<sequence>MFWYLQFLFSFGFDKRPTVRRDAGWLRLSEWQVVLGYRCRLRCCLLLMCPLAVSKLMAYSITIASSNNAHLRQRASSSFLLLLVFSFFWSFFLLLFSPLRLKQEIKDTTRIYVLVLVGVCMSVCMLDLLRCLNESVTISYTR</sequence>
<evidence type="ECO:0000313" key="2">
    <source>
        <dbReference type="EMBL" id="CAD6992469.1"/>
    </source>
</evidence>
<reference evidence="2" key="1">
    <citation type="submission" date="2020-11" db="EMBL/GenBank/DDBJ databases">
        <authorList>
            <person name="Whitehead M."/>
        </authorList>
    </citation>
    <scope>NUCLEOTIDE SEQUENCE</scope>
    <source>
        <strain evidence="2">EGII</strain>
    </source>
</reference>
<feature type="transmembrane region" description="Helical" evidence="1">
    <location>
        <begin position="78"/>
        <end position="99"/>
    </location>
</feature>
<evidence type="ECO:0000256" key="1">
    <source>
        <dbReference type="SAM" id="Phobius"/>
    </source>
</evidence>
<protein>
    <submittedName>
        <fullName evidence="2">(Mediterranean fruit fly) hypothetical protein</fullName>
    </submittedName>
</protein>
<comment type="caution">
    <text evidence="2">The sequence shown here is derived from an EMBL/GenBank/DDBJ whole genome shotgun (WGS) entry which is preliminary data.</text>
</comment>
<accession>A0A811U0J0</accession>
<feature type="transmembrane region" description="Helical" evidence="1">
    <location>
        <begin position="111"/>
        <end position="129"/>
    </location>
</feature>
<proteinExistence type="predicted"/>
<name>A0A811U0J0_CERCA</name>
<gene>
    <name evidence="2" type="ORF">CCAP1982_LOCUS1324</name>
</gene>
<keyword evidence="1" id="KW-0472">Membrane</keyword>
<keyword evidence="3" id="KW-1185">Reference proteome</keyword>
<evidence type="ECO:0000313" key="3">
    <source>
        <dbReference type="Proteomes" id="UP000606786"/>
    </source>
</evidence>
<organism evidence="2 3">
    <name type="scientific">Ceratitis capitata</name>
    <name type="common">Mediterranean fruit fly</name>
    <name type="synonym">Tephritis capitata</name>
    <dbReference type="NCBI Taxonomy" id="7213"/>
    <lineage>
        <taxon>Eukaryota</taxon>
        <taxon>Metazoa</taxon>
        <taxon>Ecdysozoa</taxon>
        <taxon>Arthropoda</taxon>
        <taxon>Hexapoda</taxon>
        <taxon>Insecta</taxon>
        <taxon>Pterygota</taxon>
        <taxon>Neoptera</taxon>
        <taxon>Endopterygota</taxon>
        <taxon>Diptera</taxon>
        <taxon>Brachycera</taxon>
        <taxon>Muscomorpha</taxon>
        <taxon>Tephritoidea</taxon>
        <taxon>Tephritidae</taxon>
        <taxon>Ceratitis</taxon>
        <taxon>Ceratitis</taxon>
    </lineage>
</organism>
<keyword evidence="1" id="KW-1133">Transmembrane helix</keyword>
<dbReference type="AlphaFoldDB" id="A0A811U0J0"/>
<feature type="transmembrane region" description="Helical" evidence="1">
    <location>
        <begin position="45"/>
        <end position="66"/>
    </location>
</feature>
<dbReference type="Proteomes" id="UP000606786">
    <property type="component" value="Unassembled WGS sequence"/>
</dbReference>
<keyword evidence="1" id="KW-0812">Transmembrane</keyword>
<dbReference type="EMBL" id="CAJHJT010000001">
    <property type="protein sequence ID" value="CAD6992469.1"/>
    <property type="molecule type" value="Genomic_DNA"/>
</dbReference>